<feature type="domain" description="ABM" evidence="2">
    <location>
        <begin position="29"/>
        <end position="97"/>
    </location>
</feature>
<feature type="transmembrane region" description="Helical" evidence="1">
    <location>
        <begin position="185"/>
        <end position="208"/>
    </location>
</feature>
<evidence type="ECO:0000259" key="2">
    <source>
        <dbReference type="Pfam" id="PF03992"/>
    </source>
</evidence>
<dbReference type="InterPro" id="IPR007138">
    <property type="entry name" value="ABM_dom"/>
</dbReference>
<dbReference type="Proteomes" id="UP000016033">
    <property type="component" value="Unassembled WGS sequence"/>
</dbReference>
<dbReference type="SUPFAM" id="SSF54909">
    <property type="entry name" value="Dimeric alpha+beta barrel"/>
    <property type="match status" value="1"/>
</dbReference>
<accession>T5K4Z5</accession>
<evidence type="ECO:0000256" key="1">
    <source>
        <dbReference type="SAM" id="Phobius"/>
    </source>
</evidence>
<sequence length="218" mass="24890">MRCHPWRIRFGVLTPDARSPEDRTMSEPLTVSIRREVDPERIVEATAWVQTGVNLATKYPGFLGSGWVRAGEDSQVWHMLYRFASEDSLTAWEQSAERAWWLSMGEGFVRSERSKRRTGIEGWFDEPTTGTITLPASDGSTETVTVAPAPPRWKQATSIWLGFFPVNLAFTYAMSPVPGWNELPIWLRVLVTTLVLTPIMAYWVLPFVTRSLRSWLTR</sequence>
<dbReference type="AlphaFoldDB" id="T5K4Z5"/>
<protein>
    <recommendedName>
        <fullName evidence="2">ABM domain-containing protein</fullName>
    </recommendedName>
</protein>
<dbReference type="PANTHER" id="PTHR40057:SF1">
    <property type="entry name" value="SLR1162 PROTEIN"/>
    <property type="match status" value="1"/>
</dbReference>
<organism evidence="3 4">
    <name type="scientific">Microbacterium maritypicum MF109</name>
    <dbReference type="NCBI Taxonomy" id="1333857"/>
    <lineage>
        <taxon>Bacteria</taxon>
        <taxon>Bacillati</taxon>
        <taxon>Actinomycetota</taxon>
        <taxon>Actinomycetes</taxon>
        <taxon>Micrococcales</taxon>
        <taxon>Microbacteriaceae</taxon>
        <taxon>Microbacterium</taxon>
    </lineage>
</organism>
<gene>
    <name evidence="3" type="ORF">L687_18960</name>
</gene>
<comment type="caution">
    <text evidence="3">The sequence shown here is derived from an EMBL/GenBank/DDBJ whole genome shotgun (WGS) entry which is preliminary data.</text>
</comment>
<dbReference type="InterPro" id="IPR038762">
    <property type="entry name" value="ABM_predict"/>
</dbReference>
<dbReference type="Gene3D" id="3.30.70.100">
    <property type="match status" value="1"/>
</dbReference>
<dbReference type="Pfam" id="PF03992">
    <property type="entry name" value="ABM"/>
    <property type="match status" value="1"/>
</dbReference>
<dbReference type="PANTHER" id="PTHR40057">
    <property type="entry name" value="SLR1162 PROTEIN"/>
    <property type="match status" value="1"/>
</dbReference>
<dbReference type="InterPro" id="IPR011008">
    <property type="entry name" value="Dimeric_a/b-barrel"/>
</dbReference>
<dbReference type="PATRIC" id="fig|1333857.3.peg.2374"/>
<evidence type="ECO:0000313" key="3">
    <source>
        <dbReference type="EMBL" id="EQM75156.1"/>
    </source>
</evidence>
<keyword evidence="1" id="KW-1133">Transmembrane helix</keyword>
<evidence type="ECO:0000313" key="4">
    <source>
        <dbReference type="Proteomes" id="UP000016033"/>
    </source>
</evidence>
<reference evidence="3 4" key="1">
    <citation type="journal article" date="2013" name="Genome Announc.">
        <title>Whole-genome sequences of five oyster-associated bacteria show potential for crude oil hydrocarbon degradation.</title>
        <authorList>
            <person name="Chauhan A."/>
            <person name="Green S."/>
            <person name="Pathak A."/>
            <person name="Thomas J."/>
            <person name="Venkatramanan R."/>
        </authorList>
    </citation>
    <scope>NUCLEOTIDE SEQUENCE [LARGE SCALE GENOMIC DNA]</scope>
    <source>
        <strain evidence="3 4">MF109</strain>
    </source>
</reference>
<feature type="transmembrane region" description="Helical" evidence="1">
    <location>
        <begin position="159"/>
        <end position="179"/>
    </location>
</feature>
<keyword evidence="1" id="KW-0812">Transmembrane</keyword>
<name>T5K4Z5_MICMQ</name>
<proteinExistence type="predicted"/>
<keyword evidence="1" id="KW-0472">Membrane</keyword>
<dbReference type="EMBL" id="ATAO01000201">
    <property type="protein sequence ID" value="EQM75156.1"/>
    <property type="molecule type" value="Genomic_DNA"/>
</dbReference>